<dbReference type="HOGENOM" id="CLU_1647000_0_0_1"/>
<sequence length="161" mass="18182">MSQLKKLNQQVKQVKCITLSTNQSRHSNYSSVKSLPKPIASRPVTSIAKNKNNKVEAVKIDLVKQKKQTTNISVTRSTSSARTRSASNGPKEDKIPRLLGDQLGPEVELADCQDFLLQLNEPQFKMDEDLMKERVILANRISNTIKVKKRIPTTTVDYYKV</sequence>
<dbReference type="AlphaFoldDB" id="A0BX12"/>
<dbReference type="KEGG" id="ptm:GSPATT00032931001"/>
<dbReference type="RefSeq" id="XP_001430477.1">
    <property type="nucleotide sequence ID" value="XM_001430440.1"/>
</dbReference>
<dbReference type="Proteomes" id="UP000000600">
    <property type="component" value="Unassembled WGS sequence"/>
</dbReference>
<name>A0BX12_PARTE</name>
<evidence type="ECO:0000313" key="2">
    <source>
        <dbReference type="EMBL" id="CAK63079.1"/>
    </source>
</evidence>
<dbReference type="InParanoid" id="A0BX12"/>
<accession>A0BX12</accession>
<organism evidence="2 3">
    <name type="scientific">Paramecium tetraurelia</name>
    <dbReference type="NCBI Taxonomy" id="5888"/>
    <lineage>
        <taxon>Eukaryota</taxon>
        <taxon>Sar</taxon>
        <taxon>Alveolata</taxon>
        <taxon>Ciliophora</taxon>
        <taxon>Intramacronucleata</taxon>
        <taxon>Oligohymenophorea</taxon>
        <taxon>Peniculida</taxon>
        <taxon>Parameciidae</taxon>
        <taxon>Paramecium</taxon>
    </lineage>
</organism>
<keyword evidence="3" id="KW-1185">Reference proteome</keyword>
<feature type="region of interest" description="Disordered" evidence="1">
    <location>
        <begin position="69"/>
        <end position="98"/>
    </location>
</feature>
<reference evidence="2 3" key="1">
    <citation type="journal article" date="2006" name="Nature">
        <title>Global trends of whole-genome duplications revealed by the ciliate Paramecium tetraurelia.</title>
        <authorList>
            <consortium name="Genoscope"/>
            <person name="Aury J.-M."/>
            <person name="Jaillon O."/>
            <person name="Duret L."/>
            <person name="Noel B."/>
            <person name="Jubin C."/>
            <person name="Porcel B.M."/>
            <person name="Segurens B."/>
            <person name="Daubin V."/>
            <person name="Anthouard V."/>
            <person name="Aiach N."/>
            <person name="Arnaiz O."/>
            <person name="Billaut A."/>
            <person name="Beisson J."/>
            <person name="Blanc I."/>
            <person name="Bouhouche K."/>
            <person name="Camara F."/>
            <person name="Duharcourt S."/>
            <person name="Guigo R."/>
            <person name="Gogendeau D."/>
            <person name="Katinka M."/>
            <person name="Keller A.-M."/>
            <person name="Kissmehl R."/>
            <person name="Klotz C."/>
            <person name="Koll F."/>
            <person name="Le Moue A."/>
            <person name="Lepere C."/>
            <person name="Malinsky S."/>
            <person name="Nowacki M."/>
            <person name="Nowak J.K."/>
            <person name="Plattner H."/>
            <person name="Poulain J."/>
            <person name="Ruiz F."/>
            <person name="Serrano V."/>
            <person name="Zagulski M."/>
            <person name="Dessen P."/>
            <person name="Betermier M."/>
            <person name="Weissenbach J."/>
            <person name="Scarpelli C."/>
            <person name="Schachter V."/>
            <person name="Sperling L."/>
            <person name="Meyer E."/>
            <person name="Cohen J."/>
            <person name="Wincker P."/>
        </authorList>
    </citation>
    <scope>NUCLEOTIDE SEQUENCE [LARGE SCALE GENOMIC DNA]</scope>
    <source>
        <strain evidence="2 3">Stock d4-2</strain>
    </source>
</reference>
<gene>
    <name evidence="2" type="ORF">GSPATT00032931001</name>
</gene>
<evidence type="ECO:0000313" key="3">
    <source>
        <dbReference type="Proteomes" id="UP000000600"/>
    </source>
</evidence>
<protein>
    <submittedName>
        <fullName evidence="2">Uncharacterized protein</fullName>
    </submittedName>
</protein>
<feature type="compositionally biased region" description="Low complexity" evidence="1">
    <location>
        <begin position="75"/>
        <end position="87"/>
    </location>
</feature>
<evidence type="ECO:0000256" key="1">
    <source>
        <dbReference type="SAM" id="MobiDB-lite"/>
    </source>
</evidence>
<proteinExistence type="predicted"/>
<dbReference type="GeneID" id="5016261"/>
<dbReference type="EMBL" id="CT868023">
    <property type="protein sequence ID" value="CAK63079.1"/>
    <property type="molecule type" value="Genomic_DNA"/>
</dbReference>